<dbReference type="SMART" id="SM00343">
    <property type="entry name" value="ZnF_C2HC"/>
    <property type="match status" value="1"/>
</dbReference>
<dbReference type="GO" id="GO:0015074">
    <property type="term" value="P:DNA integration"/>
    <property type="evidence" value="ECO:0007669"/>
    <property type="project" value="InterPro"/>
</dbReference>
<dbReference type="Gene3D" id="3.30.70.270">
    <property type="match status" value="2"/>
</dbReference>
<feature type="domain" description="CCHC-type" evidence="10">
    <location>
        <begin position="302"/>
        <end position="316"/>
    </location>
</feature>
<dbReference type="InterPro" id="IPR041588">
    <property type="entry name" value="Integrase_H2C2"/>
</dbReference>
<evidence type="ECO:0000256" key="6">
    <source>
        <dbReference type="ARBA" id="ARBA00022801"/>
    </source>
</evidence>
<dbReference type="RefSeq" id="XP_038057353.1">
    <property type="nucleotide sequence ID" value="XM_038201425.1"/>
</dbReference>
<dbReference type="Proteomes" id="UP000887568">
    <property type="component" value="Unplaced"/>
</dbReference>
<evidence type="ECO:0000259" key="11">
    <source>
        <dbReference type="PROSITE" id="PS50878"/>
    </source>
</evidence>
<dbReference type="Pfam" id="PF17921">
    <property type="entry name" value="Integrase_H2C2"/>
    <property type="match status" value="1"/>
</dbReference>
<dbReference type="SUPFAM" id="SSF56672">
    <property type="entry name" value="DNA/RNA polymerases"/>
    <property type="match status" value="1"/>
</dbReference>
<dbReference type="Gene3D" id="3.30.420.10">
    <property type="entry name" value="Ribonuclease H-like superfamily/Ribonuclease H"/>
    <property type="match status" value="1"/>
</dbReference>
<dbReference type="InterPro" id="IPR000477">
    <property type="entry name" value="RT_dom"/>
</dbReference>
<proteinExistence type="predicted"/>
<dbReference type="InterPro" id="IPR001878">
    <property type="entry name" value="Znf_CCHC"/>
</dbReference>
<evidence type="ECO:0000313" key="14">
    <source>
        <dbReference type="Proteomes" id="UP000887568"/>
    </source>
</evidence>
<evidence type="ECO:0008006" key="15">
    <source>
        <dbReference type="Google" id="ProtNLM"/>
    </source>
</evidence>
<dbReference type="InterPro" id="IPR043502">
    <property type="entry name" value="DNA/RNA_pol_sf"/>
</dbReference>
<evidence type="ECO:0000259" key="10">
    <source>
        <dbReference type="PROSITE" id="PS50158"/>
    </source>
</evidence>
<accession>A0A914A0F0</accession>
<evidence type="ECO:0000256" key="4">
    <source>
        <dbReference type="ARBA" id="ARBA00022722"/>
    </source>
</evidence>
<dbReference type="FunFam" id="3.10.20.370:FF:000001">
    <property type="entry name" value="Retrovirus-related Pol polyprotein from transposon 17.6-like protein"/>
    <property type="match status" value="1"/>
</dbReference>
<dbReference type="FunFam" id="3.10.10.10:FF:000007">
    <property type="entry name" value="Retrovirus-related Pol polyprotein from transposon 17.6-like Protein"/>
    <property type="match status" value="1"/>
</dbReference>
<dbReference type="SUPFAM" id="SSF57756">
    <property type="entry name" value="Retrovirus zinc finger-like domains"/>
    <property type="match status" value="1"/>
</dbReference>
<dbReference type="Gene3D" id="1.10.340.70">
    <property type="match status" value="1"/>
</dbReference>
<reference evidence="13" key="1">
    <citation type="submission" date="2022-11" db="UniProtKB">
        <authorList>
            <consortium name="EnsemblMetazoa"/>
        </authorList>
    </citation>
    <scope>IDENTIFICATION</scope>
</reference>
<dbReference type="Gene3D" id="4.10.60.10">
    <property type="entry name" value="Zinc finger, CCHC-type"/>
    <property type="match status" value="1"/>
</dbReference>
<dbReference type="FunFam" id="1.10.340.70:FF:000001">
    <property type="entry name" value="Retrovirus-related Pol polyprotein from transposon gypsy-like Protein"/>
    <property type="match status" value="1"/>
</dbReference>
<feature type="domain" description="Reverse transcriptase" evidence="11">
    <location>
        <begin position="1084"/>
        <end position="1261"/>
    </location>
</feature>
<dbReference type="GO" id="GO:0003676">
    <property type="term" value="F:nucleic acid binding"/>
    <property type="evidence" value="ECO:0007669"/>
    <property type="project" value="InterPro"/>
</dbReference>
<keyword evidence="5" id="KW-0255">Endonuclease</keyword>
<evidence type="ECO:0000256" key="9">
    <source>
        <dbReference type="SAM" id="MobiDB-lite"/>
    </source>
</evidence>
<dbReference type="GO" id="GO:0008270">
    <property type="term" value="F:zinc ion binding"/>
    <property type="evidence" value="ECO:0007669"/>
    <property type="project" value="UniProtKB-KW"/>
</dbReference>
<dbReference type="Gene3D" id="1.10.4020.10">
    <property type="entry name" value="DNA breaking-rejoining enzymes"/>
    <property type="match status" value="1"/>
</dbReference>
<keyword evidence="6" id="KW-0378">Hydrolase</keyword>
<dbReference type="Pfam" id="PF00665">
    <property type="entry name" value="rve"/>
    <property type="match status" value="1"/>
</dbReference>
<organism evidence="13 14">
    <name type="scientific">Patiria miniata</name>
    <name type="common">Bat star</name>
    <name type="synonym">Asterina miniata</name>
    <dbReference type="NCBI Taxonomy" id="46514"/>
    <lineage>
        <taxon>Eukaryota</taxon>
        <taxon>Metazoa</taxon>
        <taxon>Echinodermata</taxon>
        <taxon>Eleutherozoa</taxon>
        <taxon>Asterozoa</taxon>
        <taxon>Asteroidea</taxon>
        <taxon>Valvatacea</taxon>
        <taxon>Valvatida</taxon>
        <taxon>Asterinidae</taxon>
        <taxon>Patiria</taxon>
    </lineage>
</organism>
<keyword evidence="8" id="KW-0862">Zinc</keyword>
<dbReference type="InterPro" id="IPR041373">
    <property type="entry name" value="RT_RNaseH"/>
</dbReference>
<dbReference type="PANTHER" id="PTHR37984:SF5">
    <property type="entry name" value="PROTEIN NYNRIN-LIKE"/>
    <property type="match status" value="1"/>
</dbReference>
<dbReference type="GO" id="GO:0006508">
    <property type="term" value="P:proteolysis"/>
    <property type="evidence" value="ECO:0007669"/>
    <property type="project" value="UniProtKB-KW"/>
</dbReference>
<dbReference type="InterPro" id="IPR001584">
    <property type="entry name" value="Integrase_cat-core"/>
</dbReference>
<keyword evidence="2" id="KW-0808">Transferase</keyword>
<dbReference type="InterPro" id="IPR043128">
    <property type="entry name" value="Rev_trsase/Diguanyl_cyclase"/>
</dbReference>
<dbReference type="FunFam" id="3.30.70.270:FF:000020">
    <property type="entry name" value="Transposon Tf2-6 polyprotein-like Protein"/>
    <property type="match status" value="1"/>
</dbReference>
<dbReference type="OMA" id="DEWALPL"/>
<dbReference type="PROSITE" id="PS50994">
    <property type="entry name" value="INTEGRASE"/>
    <property type="match status" value="1"/>
</dbReference>
<keyword evidence="8" id="KW-0863">Zinc-finger</keyword>
<keyword evidence="1" id="KW-0645">Protease</keyword>
<dbReference type="InterPro" id="IPR036875">
    <property type="entry name" value="Znf_CCHC_sf"/>
</dbReference>
<evidence type="ECO:0000259" key="12">
    <source>
        <dbReference type="PROSITE" id="PS50994"/>
    </source>
</evidence>
<dbReference type="InterPro" id="IPR038269">
    <property type="entry name" value="SCAN_sf"/>
</dbReference>
<evidence type="ECO:0000256" key="1">
    <source>
        <dbReference type="ARBA" id="ARBA00022670"/>
    </source>
</evidence>
<evidence type="ECO:0000313" key="13">
    <source>
        <dbReference type="EnsemblMetazoa" id="XP_038057353.1"/>
    </source>
</evidence>
<keyword evidence="4" id="KW-0540">Nuclease</keyword>
<feature type="domain" description="Integrase catalytic" evidence="12">
    <location>
        <begin position="675"/>
        <end position="839"/>
    </location>
</feature>
<keyword evidence="8" id="KW-0479">Metal-binding</keyword>
<keyword evidence="14" id="KW-1185">Reference proteome</keyword>
<sequence length="1480" mass="169285">MYLEKGNMEFQKFLEMGRELHLEDKELIEFARARQAEAKEERQQLRAEKQEEREHEKDMKSLELSIAQEQSKLGSSSDTFLEASMKIQAKSRIPKMQAFNEKVDDMDSYLGRFERYATSMKWPHDEWALPLSILLTGKATEVYTRLPDDLASNYEELKLALLHRFELTEDGFRTKFRQCRPETNENYTQFAERIKRYLLRWIELSSTDRTFDGLVDLTMREQIINGCSRELRLFLKERKPGSLSEMTKIADRYQEAHKPTTSRFEDRQVRKDGQRKPFDRGAKGNESERSVSEHRSRDDRTCFKCGKKGHIAMYCRVKAKSQPQASKTAGLKEVNSETPQRKAEVMNSANGSQQQTLAACVELNSIRYEYVRPPGTYVRLETGDELPVVNAVSRPAYDENMPVKQGRIGNRIVTVLRDSGCSTVVVKRTLVNEEQYTGRVQRCVLLDGTVRDVKVARVCIDTPYFVGEVEAVVMENPLYGIIVGNVEGVRSPDDPNDDWSPDIDETVNASVPQINAVETRASKAKQAKPITPLKVNEIPEISKSREDLIKAQQEDKSLSRLFELATKGERSVNGRGAETGYCVRNNLLYREYQSPQVQYGKVIKQLVVPKSYREKVMKLAHDSPLAGHLKVKKTTDRIMANFFWPALQADVRRYCQSCDICQRTVSKGRVTKVPLGEMPLIDTPFKRVAVDIVGPIQPITERGNRYILTLVDYATRYPEAIALRSIETERVAEALLEIFCRVGIPDEILTDRGSQFTSGVMKEVGRLLSIKQLVTSPYHPICNGLVERFNGTLKTMLKRMCSEKPNDWDRYLPAVLFAYREAPQESLGFSPFELLYGRTVKGPLTILKELWSGEVEDEEVKTTYEYVVDLKERLEATCRVAQEELSRSAKRYKKYYDTKSKDRKFRVGDKVLILRPTSNSKLLMQWQGPFEVTACVRKNDYLVQVKGKEKIYHANLLKKYVDRQEANSVNTGDKQDDCDAKHVGANIVIEDDDQEDCIQMNMPHLKQLETCEDVQVDDKLMLKQKQDVEKLVHQFSDIMTDMPGRTHLIEHSVNLTTRSPIVSKAFPVPPAVRKTISGEVEKMLELGVIEKSESAYASPVVLVRKPDGSDRFCIDFRQLNDVTVFNPEPIPNTEDLISRVANAKYFSKLDLTKGYWQIPMAPQDKDKTAFVTSDGHYQFNVMPFGMVNAPAVFSKLMREVLVGVPNVINYIDDILVYTETWEDHMVTLEEVLQRLRNAGLTARPTKCCIGFKSLKFLGHTIGEGIVKPHQDKVDQVLKAERPRTKKQVRSFLGLVGFYRKFIPNFSAIAAPLSDLTKKGNPNKVNWSDAQDVAFETLKRRVASAPILHLPNFDKQFILQTDASDIGIGAVLMQEEDGVKFPISYVSRKLLPREAKYSVIERECLALVWAIKKFHFFLYGKEFILETDHRPLSYLARTKMTNSRIMRWALSLQPYRYRIIAIKGKDNVGADFLSRCPEIGD</sequence>
<evidence type="ECO:0000256" key="8">
    <source>
        <dbReference type="PROSITE-ProRule" id="PRU00047"/>
    </source>
</evidence>
<dbReference type="EnsemblMetazoa" id="XM_038201425.1">
    <property type="protein sequence ID" value="XP_038057353.1"/>
    <property type="gene ID" value="LOC119728962"/>
</dbReference>
<dbReference type="PROSITE" id="PS50878">
    <property type="entry name" value="RT_POL"/>
    <property type="match status" value="1"/>
</dbReference>
<dbReference type="GO" id="GO:0003964">
    <property type="term" value="F:RNA-directed DNA polymerase activity"/>
    <property type="evidence" value="ECO:0007669"/>
    <property type="project" value="UniProtKB-KW"/>
</dbReference>
<dbReference type="Gene3D" id="3.10.20.370">
    <property type="match status" value="1"/>
</dbReference>
<protein>
    <recommendedName>
        <fullName evidence="15">Reverse transcriptase</fullName>
    </recommendedName>
</protein>
<feature type="region of interest" description="Disordered" evidence="9">
    <location>
        <begin position="252"/>
        <end position="299"/>
    </location>
</feature>
<dbReference type="PANTHER" id="PTHR37984">
    <property type="entry name" value="PROTEIN CBG26694"/>
    <property type="match status" value="1"/>
</dbReference>
<dbReference type="PROSITE" id="PS50158">
    <property type="entry name" value="ZF_CCHC"/>
    <property type="match status" value="1"/>
</dbReference>
<dbReference type="GO" id="GO:0008233">
    <property type="term" value="F:peptidase activity"/>
    <property type="evidence" value="ECO:0007669"/>
    <property type="project" value="UniProtKB-KW"/>
</dbReference>
<dbReference type="CDD" id="cd09274">
    <property type="entry name" value="RNase_HI_RT_Ty3"/>
    <property type="match status" value="1"/>
</dbReference>
<dbReference type="Pfam" id="PF17917">
    <property type="entry name" value="RT_RNaseH"/>
    <property type="match status" value="1"/>
</dbReference>
<dbReference type="InterPro" id="IPR036397">
    <property type="entry name" value="RNaseH_sf"/>
</dbReference>
<dbReference type="SUPFAM" id="SSF47353">
    <property type="entry name" value="Retrovirus capsid dimerization domain-like"/>
    <property type="match status" value="1"/>
</dbReference>
<dbReference type="GO" id="GO:0004519">
    <property type="term" value="F:endonuclease activity"/>
    <property type="evidence" value="ECO:0007669"/>
    <property type="project" value="UniProtKB-KW"/>
</dbReference>
<keyword evidence="3" id="KW-0548">Nucleotidyltransferase</keyword>
<evidence type="ECO:0000256" key="5">
    <source>
        <dbReference type="ARBA" id="ARBA00022759"/>
    </source>
</evidence>
<dbReference type="OrthoDB" id="10025340at2759"/>
<dbReference type="FunFam" id="3.30.420.10:FF:000032">
    <property type="entry name" value="Retrovirus-related Pol polyprotein from transposon 297-like Protein"/>
    <property type="match status" value="1"/>
</dbReference>
<feature type="region of interest" description="Disordered" evidence="9">
    <location>
        <begin position="38"/>
        <end position="61"/>
    </location>
</feature>
<dbReference type="Pfam" id="PF00078">
    <property type="entry name" value="RVT_1"/>
    <property type="match status" value="1"/>
</dbReference>
<dbReference type="InterPro" id="IPR012337">
    <property type="entry name" value="RNaseH-like_sf"/>
</dbReference>
<dbReference type="SUPFAM" id="SSF53098">
    <property type="entry name" value="Ribonuclease H-like"/>
    <property type="match status" value="1"/>
</dbReference>
<name>A0A914A0F0_PATMI</name>
<keyword evidence="7" id="KW-0695">RNA-directed DNA polymerase</keyword>
<dbReference type="CDD" id="cd01647">
    <property type="entry name" value="RT_LTR"/>
    <property type="match status" value="1"/>
</dbReference>
<evidence type="ECO:0000256" key="7">
    <source>
        <dbReference type="ARBA" id="ARBA00022918"/>
    </source>
</evidence>
<evidence type="ECO:0000256" key="3">
    <source>
        <dbReference type="ARBA" id="ARBA00022695"/>
    </source>
</evidence>
<dbReference type="Gene3D" id="3.10.10.10">
    <property type="entry name" value="HIV Type 1 Reverse Transcriptase, subunit A, domain 1"/>
    <property type="match status" value="1"/>
</dbReference>
<dbReference type="InterPro" id="IPR050951">
    <property type="entry name" value="Retrovirus_Pol_polyprotein"/>
</dbReference>
<feature type="region of interest" description="Disordered" evidence="9">
    <location>
        <begin position="322"/>
        <end position="350"/>
    </location>
</feature>
<dbReference type="GeneID" id="119728962"/>
<evidence type="ECO:0000256" key="2">
    <source>
        <dbReference type="ARBA" id="ARBA00022679"/>
    </source>
</evidence>